<organism evidence="1 3">
    <name type="scientific">Tepidimonas ignava</name>
    <dbReference type="NCBI Taxonomy" id="114249"/>
    <lineage>
        <taxon>Bacteria</taxon>
        <taxon>Pseudomonadati</taxon>
        <taxon>Pseudomonadota</taxon>
        <taxon>Betaproteobacteria</taxon>
        <taxon>Burkholderiales</taxon>
        <taxon>Tepidimonas</taxon>
    </lineage>
</organism>
<evidence type="ECO:0000313" key="1">
    <source>
        <dbReference type="EMBL" id="TCS94079.1"/>
    </source>
</evidence>
<protein>
    <submittedName>
        <fullName evidence="1">Uncharacterized protein</fullName>
    </submittedName>
</protein>
<dbReference type="EMBL" id="SMAH01000020">
    <property type="protein sequence ID" value="TCS94079.1"/>
    <property type="molecule type" value="Genomic_DNA"/>
</dbReference>
<dbReference type="AlphaFoldDB" id="A0A4R3L3I5"/>
<comment type="caution">
    <text evidence="1">The sequence shown here is derived from an EMBL/GenBank/DDBJ whole genome shotgun (WGS) entry which is preliminary data.</text>
</comment>
<dbReference type="OrthoDB" id="9156612at2"/>
<evidence type="ECO:0000313" key="2">
    <source>
        <dbReference type="EMBL" id="TSE18905.1"/>
    </source>
</evidence>
<reference evidence="1 3" key="1">
    <citation type="submission" date="2019-03" db="EMBL/GenBank/DDBJ databases">
        <title>Genomic Encyclopedia of Type Strains, Phase IV (KMG-IV): sequencing the most valuable type-strain genomes for metagenomic binning, comparative biology and taxonomic classification.</title>
        <authorList>
            <person name="Goeker M."/>
        </authorList>
    </citation>
    <scope>NUCLEOTIDE SEQUENCE [LARGE SCALE GENOMIC DNA]</scope>
    <source>
        <strain evidence="1 3">DSM 12034</strain>
    </source>
</reference>
<dbReference type="EMBL" id="VJNC01000020">
    <property type="protein sequence ID" value="TSE18905.1"/>
    <property type="molecule type" value="Genomic_DNA"/>
</dbReference>
<keyword evidence="4" id="KW-1185">Reference proteome</keyword>
<dbReference type="Proteomes" id="UP000315577">
    <property type="component" value="Unassembled WGS sequence"/>
</dbReference>
<accession>A0A4R3L3I5</accession>
<proteinExistence type="predicted"/>
<name>A0A4R3L3I5_9BURK</name>
<gene>
    <name evidence="1" type="ORF">EDC36_1201</name>
    <name evidence="2" type="ORF">Tigna_02352</name>
</gene>
<dbReference type="RefSeq" id="WP_132963556.1">
    <property type="nucleotide sequence ID" value="NZ_SMAH01000020.1"/>
</dbReference>
<evidence type="ECO:0000313" key="4">
    <source>
        <dbReference type="Proteomes" id="UP000315577"/>
    </source>
</evidence>
<dbReference type="Proteomes" id="UP000295536">
    <property type="component" value="Unassembled WGS sequence"/>
</dbReference>
<evidence type="ECO:0000313" key="3">
    <source>
        <dbReference type="Proteomes" id="UP000295536"/>
    </source>
</evidence>
<sequence>MKEVNRPASAATDVPEFITDLDGGMFERILSQALSETAAAAVDHGKVGEVQIKFKIERIQGTSQVRIQHDVKFKKPTSMGSAGEETSGATVMHVGKYGCLSLAQPSLLDDHRQTRITD</sequence>
<reference evidence="2 4" key="2">
    <citation type="submission" date="2019-07" db="EMBL/GenBank/DDBJ databases">
        <title>Tepidimonas ignava SPS-1037 draft genome.</title>
        <authorList>
            <person name="Da Costa M.S."/>
            <person name="Froufe H.J.C."/>
            <person name="Egas C."/>
            <person name="Albuquerque L."/>
        </authorList>
    </citation>
    <scope>NUCLEOTIDE SEQUENCE [LARGE SCALE GENOMIC DNA]</scope>
    <source>
        <strain evidence="2 4">SPS-1037</strain>
    </source>
</reference>